<dbReference type="InterPro" id="IPR000333">
    <property type="entry name" value="TGFB_receptor"/>
</dbReference>
<evidence type="ECO:0000256" key="12">
    <source>
        <dbReference type="ARBA" id="ARBA00022777"/>
    </source>
</evidence>
<evidence type="ECO:0000256" key="16">
    <source>
        <dbReference type="ARBA" id="ARBA00023136"/>
    </source>
</evidence>
<keyword evidence="15" id="KW-1133">Transmembrane helix</keyword>
<dbReference type="GO" id="GO:0005524">
    <property type="term" value="F:ATP binding"/>
    <property type="evidence" value="ECO:0007669"/>
    <property type="project" value="UniProtKB-UniRule"/>
</dbReference>
<comment type="similarity">
    <text evidence="4">Belongs to the protein kinase superfamily. TKL Ser/Thr protein kinase family. TGFB receptor subfamily.</text>
</comment>
<evidence type="ECO:0000256" key="2">
    <source>
        <dbReference type="ARBA" id="ARBA00001946"/>
    </source>
</evidence>
<feature type="compositionally biased region" description="Low complexity" evidence="19">
    <location>
        <begin position="724"/>
        <end position="740"/>
    </location>
</feature>
<dbReference type="PROSITE" id="PS50011">
    <property type="entry name" value="PROTEIN_KINASE_DOM"/>
    <property type="match status" value="1"/>
</dbReference>
<dbReference type="EMBL" id="GBHO01043272">
    <property type="protein sequence ID" value="JAG00332.1"/>
    <property type="molecule type" value="Transcribed_RNA"/>
</dbReference>
<dbReference type="InterPro" id="IPR001245">
    <property type="entry name" value="Ser-Thr/Tyr_kinase_cat_dom"/>
</dbReference>
<keyword evidence="11 18" id="KW-0547">Nucleotide-binding</keyword>
<dbReference type="EMBL" id="GDHC01021423">
    <property type="protein sequence ID" value="JAP97205.1"/>
    <property type="molecule type" value="Transcribed_RNA"/>
</dbReference>
<reference evidence="24" key="2">
    <citation type="submission" date="2014-07" db="EMBL/GenBank/DDBJ databases">
        <authorList>
            <person name="Hull J."/>
        </authorList>
    </citation>
    <scope>NUCLEOTIDE SEQUENCE</scope>
</reference>
<dbReference type="InterPro" id="IPR017441">
    <property type="entry name" value="Protein_kinase_ATP_BS"/>
</dbReference>
<dbReference type="EMBL" id="GBHO01003455">
    <property type="protein sequence ID" value="JAG40149.1"/>
    <property type="molecule type" value="Transcribed_RNA"/>
</dbReference>
<evidence type="ECO:0000313" key="25">
    <source>
        <dbReference type="EMBL" id="JAP97205.1"/>
    </source>
</evidence>
<evidence type="ECO:0000256" key="8">
    <source>
        <dbReference type="ARBA" id="ARBA00022692"/>
    </source>
</evidence>
<dbReference type="GO" id="GO:0043235">
    <property type="term" value="C:receptor complex"/>
    <property type="evidence" value="ECO:0007669"/>
    <property type="project" value="TreeGrafter"/>
</dbReference>
<keyword evidence="9" id="KW-0479">Metal-binding</keyword>
<dbReference type="Gene3D" id="3.30.200.20">
    <property type="entry name" value="Phosphorylase Kinase, domain 1"/>
    <property type="match status" value="1"/>
</dbReference>
<reference evidence="24" key="1">
    <citation type="journal article" date="2014" name="PLoS ONE">
        <title>Transcriptome-Based Identification of ABC Transporters in the Western Tarnished Plant Bug Lygus hesperus.</title>
        <authorList>
            <person name="Hull J.J."/>
            <person name="Chaney K."/>
            <person name="Geib S.M."/>
            <person name="Fabrick J.A."/>
            <person name="Brent C.S."/>
            <person name="Walsh D."/>
            <person name="Lavine L.C."/>
        </authorList>
    </citation>
    <scope>NUCLEOTIDE SEQUENCE</scope>
</reference>
<keyword evidence="10 20" id="KW-0732">Signal</keyword>
<dbReference type="EC" id="2.7.11.30" evidence="5"/>
<dbReference type="Pfam" id="PF07714">
    <property type="entry name" value="PK_Tyr_Ser-Thr"/>
    <property type="match status" value="1"/>
</dbReference>
<keyword evidence="6" id="KW-0723">Serine/threonine-protein kinase</keyword>
<dbReference type="PROSITE" id="PS00107">
    <property type="entry name" value="PROTEIN_KINASE_ATP"/>
    <property type="match status" value="1"/>
</dbReference>
<evidence type="ECO:0000256" key="9">
    <source>
        <dbReference type="ARBA" id="ARBA00022723"/>
    </source>
</evidence>
<dbReference type="SUPFAM" id="SSF57302">
    <property type="entry name" value="Snake toxin-like"/>
    <property type="match status" value="1"/>
</dbReference>
<dbReference type="InterPro" id="IPR011009">
    <property type="entry name" value="Kinase-like_dom_sf"/>
</dbReference>
<evidence type="ECO:0000256" key="11">
    <source>
        <dbReference type="ARBA" id="ARBA00022741"/>
    </source>
</evidence>
<evidence type="ECO:0000256" key="7">
    <source>
        <dbReference type="ARBA" id="ARBA00022679"/>
    </source>
</evidence>
<evidence type="ECO:0000256" key="14">
    <source>
        <dbReference type="ARBA" id="ARBA00022842"/>
    </source>
</evidence>
<keyword evidence="7" id="KW-0808">Transferase</keyword>
<dbReference type="Gene3D" id="1.10.510.10">
    <property type="entry name" value="Transferase(Phosphotransferase) domain 1"/>
    <property type="match status" value="1"/>
</dbReference>
<evidence type="ECO:0000256" key="13">
    <source>
        <dbReference type="ARBA" id="ARBA00022840"/>
    </source>
</evidence>
<evidence type="ECO:0000256" key="6">
    <source>
        <dbReference type="ARBA" id="ARBA00022527"/>
    </source>
</evidence>
<protein>
    <recommendedName>
        <fullName evidence="5">receptor protein serine/threonine kinase</fullName>
        <ecNumber evidence="5">2.7.11.30</ecNumber>
    </recommendedName>
</protein>
<accession>A0A0A9Z6U3</accession>
<name>A0A0A9Z6U3_LYGHE</name>
<feature type="compositionally biased region" description="Low complexity" evidence="19">
    <location>
        <begin position="201"/>
        <end position="218"/>
    </location>
</feature>
<organism evidence="24">
    <name type="scientific">Lygus hesperus</name>
    <name type="common">Western plant bug</name>
    <dbReference type="NCBI Taxonomy" id="30085"/>
    <lineage>
        <taxon>Eukaryota</taxon>
        <taxon>Metazoa</taxon>
        <taxon>Ecdysozoa</taxon>
        <taxon>Arthropoda</taxon>
        <taxon>Hexapoda</taxon>
        <taxon>Insecta</taxon>
        <taxon>Pterygota</taxon>
        <taxon>Neoptera</taxon>
        <taxon>Paraneoptera</taxon>
        <taxon>Hemiptera</taxon>
        <taxon>Heteroptera</taxon>
        <taxon>Panheteroptera</taxon>
        <taxon>Cimicomorpha</taxon>
        <taxon>Miridae</taxon>
        <taxon>Mirini</taxon>
        <taxon>Lygus</taxon>
    </lineage>
</organism>
<dbReference type="CDD" id="cd23533">
    <property type="entry name" value="TFP_LU_ECD_BMPR2_like"/>
    <property type="match status" value="1"/>
</dbReference>
<feature type="signal peptide" evidence="20">
    <location>
        <begin position="1"/>
        <end position="25"/>
    </location>
</feature>
<dbReference type="AlphaFoldDB" id="A0A0A9Z6U3"/>
<dbReference type="EMBL" id="GBHO01014892">
    <property type="protein sequence ID" value="JAG28712.1"/>
    <property type="molecule type" value="Transcribed_RNA"/>
</dbReference>
<dbReference type="Gene3D" id="2.10.60.10">
    <property type="entry name" value="CD59"/>
    <property type="match status" value="1"/>
</dbReference>
<dbReference type="GO" id="GO:0030509">
    <property type="term" value="P:BMP signaling pathway"/>
    <property type="evidence" value="ECO:0007669"/>
    <property type="project" value="TreeGrafter"/>
</dbReference>
<reference evidence="25" key="3">
    <citation type="journal article" date="2016" name="Gigascience">
        <title>De novo construction of an expanded transcriptome assembly for the western tarnished plant bug, Lygus hesperus.</title>
        <authorList>
            <person name="Tassone E.E."/>
            <person name="Geib S.M."/>
            <person name="Hall B."/>
            <person name="Fabrick J.A."/>
            <person name="Brent C.S."/>
            <person name="Hull J.J."/>
        </authorList>
    </citation>
    <scope>NUCLEOTIDE SEQUENCE</scope>
</reference>
<evidence type="ECO:0000313" key="23">
    <source>
        <dbReference type="EMBL" id="JAG28712.1"/>
    </source>
</evidence>
<evidence type="ECO:0000259" key="21">
    <source>
        <dbReference type="PROSITE" id="PS50011"/>
    </source>
</evidence>
<comment type="cofactor">
    <cofactor evidence="2">
        <name>Mg(2+)</name>
        <dbReference type="ChEBI" id="CHEBI:18420"/>
    </cofactor>
</comment>
<dbReference type="GO" id="GO:0005024">
    <property type="term" value="F:transforming growth factor beta receptor activity"/>
    <property type="evidence" value="ECO:0007669"/>
    <property type="project" value="TreeGrafter"/>
</dbReference>
<keyword evidence="8" id="KW-0812">Transmembrane</keyword>
<keyword evidence="17 24" id="KW-0675">Receptor</keyword>
<dbReference type="PANTHER" id="PTHR23255:SF100">
    <property type="entry name" value="RECEPTOR PROTEIN SERINE_THREONINE KINASE"/>
    <property type="match status" value="1"/>
</dbReference>
<sequence length="797" mass="89284">MIFEMVFSMVSLVFILMAAANHASGHDSPRVCAWTSRNGSPHEESYPLPQQQVDLKNNRITCNKGTSCYAFWREKSMPDNTSQIIVLNRGCWEASGKEEECSSNICQPILHPLKIKMGNAGFCCCTGYMCNLNISFALPLPRARNQTLDENTHRNLTGFHPGDGEQTKALLLGGCGGVLILLLLAGVACKWGPNIQDKQQKNQQNSSNSVSQNPSSNNTYSMSQLTLDHIVGQGRYGTVWLGYLKDKPVAVKMFPSHYQQYFYNEKDIYTLPFMNHNSLLKYYGNDKMKNKDGMTNYILVLSYCPMGTLQEYLKGNTVDLITFTNMALSISSALAFLHTEVIKRDSRKPCVTHRDVNSRNILINEDLSCCLADLSLAVKIAGSHYYSLGDELHAETKSINDVGTLRYMAPEVLEGAVNLRDCESSLKQIDVYALGLVLWELAMRVTDFYNRPNDVPQYTMPFEKEVGLHPTFEEMQVLVCRNKARPLYPVEWKNCPATRAIRETIEDCTDQDGEARLTALCVHERINQIRRGVSQGGNISPTLYQTNFSTSGFNSNYCYNNHISSTPDPPIVDREMTGGSEDTVETVVTITPSDSFPTHLSLVTRDVAVIHPHQGRNPCLERNLLSCDAREELCIVQTSSKHATHSRNAEVEYSSPRPPVHQQQASIPILQNRPFSSPKLVNLIPKEQSDINLVASLFKLVKKKEVNEDETALTHVIISPFEGQSSPQRPSSLQLLPSASKANEEDVLEEKRLKELSGRIRTPGDLPPSVRKKRGSKARLSLYDDRMMSYSAIDTTF</sequence>
<dbReference type="GO" id="GO:0005886">
    <property type="term" value="C:plasma membrane"/>
    <property type="evidence" value="ECO:0007669"/>
    <property type="project" value="TreeGrafter"/>
</dbReference>
<dbReference type="InterPro" id="IPR045860">
    <property type="entry name" value="Snake_toxin-like_sf"/>
</dbReference>
<keyword evidence="14" id="KW-0460">Magnesium</keyword>
<dbReference type="SUPFAM" id="SSF56112">
    <property type="entry name" value="Protein kinase-like (PK-like)"/>
    <property type="match status" value="1"/>
</dbReference>
<evidence type="ECO:0000256" key="10">
    <source>
        <dbReference type="ARBA" id="ARBA00022729"/>
    </source>
</evidence>
<dbReference type="EMBL" id="GDHC01005354">
    <property type="protein sequence ID" value="JAQ13275.1"/>
    <property type="molecule type" value="Transcribed_RNA"/>
</dbReference>
<dbReference type="InterPro" id="IPR000719">
    <property type="entry name" value="Prot_kinase_dom"/>
</dbReference>
<dbReference type="PANTHER" id="PTHR23255">
    <property type="entry name" value="TRANSFORMING GROWTH FACTOR-BETA RECEPTOR TYPE I AND II"/>
    <property type="match status" value="1"/>
</dbReference>
<comment type="subcellular location">
    <subcellularLocation>
        <location evidence="3">Membrane</location>
        <topology evidence="3">Single-pass type I membrane protein</topology>
    </subcellularLocation>
</comment>
<feature type="region of interest" description="Disordered" evidence="19">
    <location>
        <begin position="198"/>
        <end position="219"/>
    </location>
</feature>
<feature type="binding site" evidence="18">
    <location>
        <position position="252"/>
    </location>
    <ligand>
        <name>ATP</name>
        <dbReference type="ChEBI" id="CHEBI:30616"/>
    </ligand>
</feature>
<feature type="region of interest" description="Disordered" evidence="19">
    <location>
        <begin position="723"/>
        <end position="747"/>
    </location>
</feature>
<evidence type="ECO:0000313" key="26">
    <source>
        <dbReference type="EMBL" id="JAQ13275.1"/>
    </source>
</evidence>
<evidence type="ECO:0000256" key="15">
    <source>
        <dbReference type="ARBA" id="ARBA00022989"/>
    </source>
</evidence>
<evidence type="ECO:0000256" key="1">
    <source>
        <dbReference type="ARBA" id="ARBA00001936"/>
    </source>
</evidence>
<evidence type="ECO:0000256" key="19">
    <source>
        <dbReference type="SAM" id="MobiDB-lite"/>
    </source>
</evidence>
<keyword evidence="16" id="KW-0472">Membrane</keyword>
<evidence type="ECO:0000256" key="18">
    <source>
        <dbReference type="PROSITE-ProRule" id="PRU10141"/>
    </source>
</evidence>
<evidence type="ECO:0000256" key="17">
    <source>
        <dbReference type="ARBA" id="ARBA00023170"/>
    </source>
</evidence>
<keyword evidence="12" id="KW-0418">Kinase</keyword>
<gene>
    <name evidence="24" type="primary">BMPR2_0</name>
    <name evidence="22" type="synonym">BMPR2_1</name>
    <name evidence="23" type="synonym">BMPR2_2</name>
    <name evidence="22" type="ORF">CM83_90451</name>
    <name evidence="23" type="ORF">CM83_90454</name>
    <name evidence="24" type="ORF">CM83_90455</name>
    <name evidence="25" type="ORF">g.84139</name>
    <name evidence="26" type="ORF">g.84141</name>
</gene>
<feature type="domain" description="Protein kinase" evidence="21">
    <location>
        <begin position="225"/>
        <end position="526"/>
    </location>
</feature>
<evidence type="ECO:0000313" key="24">
    <source>
        <dbReference type="EMBL" id="JAG40149.1"/>
    </source>
</evidence>
<evidence type="ECO:0000256" key="5">
    <source>
        <dbReference type="ARBA" id="ARBA00012401"/>
    </source>
</evidence>
<evidence type="ECO:0000256" key="3">
    <source>
        <dbReference type="ARBA" id="ARBA00004479"/>
    </source>
</evidence>
<evidence type="ECO:0000256" key="4">
    <source>
        <dbReference type="ARBA" id="ARBA00009605"/>
    </source>
</evidence>
<evidence type="ECO:0000313" key="22">
    <source>
        <dbReference type="EMBL" id="JAG00332.1"/>
    </source>
</evidence>
<comment type="cofactor">
    <cofactor evidence="1">
        <name>Mn(2+)</name>
        <dbReference type="ChEBI" id="CHEBI:29035"/>
    </cofactor>
</comment>
<evidence type="ECO:0000256" key="20">
    <source>
        <dbReference type="SAM" id="SignalP"/>
    </source>
</evidence>
<keyword evidence="13 18" id="KW-0067">ATP-binding</keyword>
<proteinExistence type="inferred from homology"/>
<feature type="chain" id="PRO_5007390272" description="receptor protein serine/threonine kinase" evidence="20">
    <location>
        <begin position="26"/>
        <end position="797"/>
    </location>
</feature>